<keyword evidence="2" id="KW-1185">Reference proteome</keyword>
<proteinExistence type="predicted"/>
<dbReference type="GeneID" id="87950602"/>
<protein>
    <submittedName>
        <fullName evidence="1">Uncharacterized protein</fullName>
    </submittedName>
</protein>
<dbReference type="AlphaFoldDB" id="A0AAX4J116"/>
<evidence type="ECO:0000313" key="1">
    <source>
        <dbReference type="EMBL" id="WQF89088.1"/>
    </source>
</evidence>
<sequence length="58" mass="6277">MYTQATARSVRGALQYSQSSFLTTTHSDLPYFYCQSRPAAAAPACTFSRCPASAYAAM</sequence>
<evidence type="ECO:0000313" key="2">
    <source>
        <dbReference type="Proteomes" id="UP001322277"/>
    </source>
</evidence>
<accession>A0AAX4J116</accession>
<dbReference type="KEGG" id="cdet:87950602"/>
<dbReference type="EMBL" id="CP137313">
    <property type="protein sequence ID" value="WQF89088.1"/>
    <property type="molecule type" value="Genomic_DNA"/>
</dbReference>
<dbReference type="RefSeq" id="XP_062786309.1">
    <property type="nucleotide sequence ID" value="XM_062930258.1"/>
</dbReference>
<gene>
    <name evidence="1" type="ORF">CDEST_14102</name>
</gene>
<name>A0AAX4J116_9PEZI</name>
<dbReference type="Proteomes" id="UP001322277">
    <property type="component" value="Chromosome 9"/>
</dbReference>
<reference evidence="2" key="1">
    <citation type="journal article" date="2023" name="bioRxiv">
        <title>Complete genome of the Medicago anthracnose fungus, Colletotrichum destructivum, reveals a mini-chromosome-like region within a core chromosome.</title>
        <authorList>
            <person name="Lapalu N."/>
            <person name="Simon A."/>
            <person name="Lu A."/>
            <person name="Plaumann P.-L."/>
            <person name="Amselem J."/>
            <person name="Pigne S."/>
            <person name="Auger A."/>
            <person name="Koch C."/>
            <person name="Dallery J.-F."/>
            <person name="O'Connell R.J."/>
        </authorList>
    </citation>
    <scope>NUCLEOTIDE SEQUENCE [LARGE SCALE GENOMIC DNA]</scope>
    <source>
        <strain evidence="2">CBS 520.97</strain>
    </source>
</reference>
<organism evidence="1 2">
    <name type="scientific">Colletotrichum destructivum</name>
    <dbReference type="NCBI Taxonomy" id="34406"/>
    <lineage>
        <taxon>Eukaryota</taxon>
        <taxon>Fungi</taxon>
        <taxon>Dikarya</taxon>
        <taxon>Ascomycota</taxon>
        <taxon>Pezizomycotina</taxon>
        <taxon>Sordariomycetes</taxon>
        <taxon>Hypocreomycetidae</taxon>
        <taxon>Glomerellales</taxon>
        <taxon>Glomerellaceae</taxon>
        <taxon>Colletotrichum</taxon>
        <taxon>Colletotrichum destructivum species complex</taxon>
    </lineage>
</organism>